<feature type="region of interest" description="Disordered" evidence="1">
    <location>
        <begin position="176"/>
        <end position="197"/>
    </location>
</feature>
<dbReference type="Proteomes" id="UP000664940">
    <property type="component" value="Unassembled WGS sequence"/>
</dbReference>
<feature type="compositionally biased region" description="Basic residues" evidence="1">
    <location>
        <begin position="57"/>
        <end position="70"/>
    </location>
</feature>
<organism evidence="2 3">
    <name type="scientific">Phyllostomus discolor</name>
    <name type="common">pale spear-nosed bat</name>
    <dbReference type="NCBI Taxonomy" id="89673"/>
    <lineage>
        <taxon>Eukaryota</taxon>
        <taxon>Metazoa</taxon>
        <taxon>Chordata</taxon>
        <taxon>Craniata</taxon>
        <taxon>Vertebrata</taxon>
        <taxon>Euteleostomi</taxon>
        <taxon>Mammalia</taxon>
        <taxon>Eutheria</taxon>
        <taxon>Laurasiatheria</taxon>
        <taxon>Chiroptera</taxon>
        <taxon>Yangochiroptera</taxon>
        <taxon>Phyllostomidae</taxon>
        <taxon>Phyllostominae</taxon>
        <taxon>Phyllostomus</taxon>
    </lineage>
</organism>
<protein>
    <submittedName>
        <fullName evidence="2">Uncharacterized protein</fullName>
    </submittedName>
</protein>
<reference evidence="2 3" key="1">
    <citation type="journal article" date="2020" name="Nature">
        <title>Six reference-quality genomes reveal evolution of bat adaptations.</title>
        <authorList>
            <person name="Jebb D."/>
            <person name="Huang Z."/>
            <person name="Pippel M."/>
            <person name="Hughes G.M."/>
            <person name="Lavrichenko K."/>
            <person name="Devanna P."/>
            <person name="Winkler S."/>
            <person name="Jermiin L.S."/>
            <person name="Skirmuntt E.C."/>
            <person name="Katzourakis A."/>
            <person name="Burkitt-Gray L."/>
            <person name="Ray D.A."/>
            <person name="Sullivan K.A.M."/>
            <person name="Roscito J.G."/>
            <person name="Kirilenko B.M."/>
            <person name="Davalos L.M."/>
            <person name="Corthals A.P."/>
            <person name="Power M.L."/>
            <person name="Jones G."/>
            <person name="Ransome R.D."/>
            <person name="Dechmann D.K.N."/>
            <person name="Locatelli A.G."/>
            <person name="Puechmaille S.J."/>
            <person name="Fedrigo O."/>
            <person name="Jarvis E.D."/>
            <person name="Hiller M."/>
            <person name="Vernes S.C."/>
            <person name="Myers E.W."/>
            <person name="Teeling E.C."/>
        </authorList>
    </citation>
    <scope>NUCLEOTIDE SEQUENCE [LARGE SCALE GENOMIC DNA]</scope>
    <source>
        <strain evidence="2">Bat1K_MPI-CBG_1</strain>
    </source>
</reference>
<feature type="compositionally biased region" description="Basic and acidic residues" evidence="1">
    <location>
        <begin position="1"/>
        <end position="13"/>
    </location>
</feature>
<feature type="region of interest" description="Disordered" evidence="1">
    <location>
        <begin position="1"/>
        <end position="127"/>
    </location>
</feature>
<sequence length="197" mass="21441">MSSRQIQEKKQVVEEDPGPISSAEGQVHPSSEGHSRPNMIVAMQGSGDPRPTDGQKRTRPPKPPRLHRPLKISESILELGGHITATGSNDMETKEAEPKAPAKQEQLIDEKPCPMSTNEGQVGHMPEGCRRPIVTVAMQGSVEPVTLVGRKRTPLKKPPRLHRPLKFSELILELGGHTPTTGCNDVETKEAEPKVGV</sequence>
<feature type="compositionally biased region" description="Basic and acidic residues" evidence="1">
    <location>
        <begin position="91"/>
        <end position="112"/>
    </location>
</feature>
<evidence type="ECO:0000256" key="1">
    <source>
        <dbReference type="SAM" id="MobiDB-lite"/>
    </source>
</evidence>
<dbReference type="EMBL" id="JABVXQ010000008">
    <property type="protein sequence ID" value="KAF6094898.1"/>
    <property type="molecule type" value="Genomic_DNA"/>
</dbReference>
<proteinExistence type="predicted"/>
<evidence type="ECO:0000313" key="2">
    <source>
        <dbReference type="EMBL" id="KAF6094898.1"/>
    </source>
</evidence>
<feature type="compositionally biased region" description="Basic and acidic residues" evidence="1">
    <location>
        <begin position="186"/>
        <end position="197"/>
    </location>
</feature>
<comment type="caution">
    <text evidence="2">The sequence shown here is derived from an EMBL/GenBank/DDBJ whole genome shotgun (WGS) entry which is preliminary data.</text>
</comment>
<evidence type="ECO:0000313" key="3">
    <source>
        <dbReference type="Proteomes" id="UP000664940"/>
    </source>
</evidence>
<gene>
    <name evidence="2" type="ORF">HJG60_011966</name>
</gene>
<accession>A0A833ZL54</accession>
<name>A0A833ZL54_9CHIR</name>
<dbReference type="AlphaFoldDB" id="A0A833ZL54"/>